<dbReference type="Gene3D" id="3.40.50.2300">
    <property type="match status" value="2"/>
</dbReference>
<dbReference type="OrthoDB" id="2026446at2"/>
<keyword evidence="3" id="KW-0238">DNA-binding</keyword>
<dbReference type="RefSeq" id="WP_155701095.1">
    <property type="nucleotide sequence ID" value="NZ_CP034235.1"/>
</dbReference>
<keyword evidence="4" id="KW-0804">Transcription</keyword>
<keyword evidence="2" id="KW-0805">Transcription regulation</keyword>
<dbReference type="InterPro" id="IPR010982">
    <property type="entry name" value="Lambda_DNA-bd_dom_sf"/>
</dbReference>
<dbReference type="InterPro" id="IPR000843">
    <property type="entry name" value="HTH_LacI"/>
</dbReference>
<evidence type="ECO:0000256" key="4">
    <source>
        <dbReference type="ARBA" id="ARBA00023163"/>
    </source>
</evidence>
<dbReference type="SUPFAM" id="SSF53822">
    <property type="entry name" value="Periplasmic binding protein-like I"/>
    <property type="match status" value="1"/>
</dbReference>
<dbReference type="KEGG" id="ppsc:EHS13_14815"/>
<dbReference type="SUPFAM" id="SSF47413">
    <property type="entry name" value="lambda repressor-like DNA-binding domains"/>
    <property type="match status" value="1"/>
</dbReference>
<keyword evidence="1" id="KW-0678">Repressor</keyword>
<evidence type="ECO:0000256" key="1">
    <source>
        <dbReference type="ARBA" id="ARBA00022491"/>
    </source>
</evidence>
<dbReference type="Pfam" id="PF13377">
    <property type="entry name" value="Peripla_BP_3"/>
    <property type="match status" value="1"/>
</dbReference>
<dbReference type="EMBL" id="CP034235">
    <property type="protein sequence ID" value="QGQ96057.1"/>
    <property type="molecule type" value="Genomic_DNA"/>
</dbReference>
<reference evidence="7" key="1">
    <citation type="submission" date="2018-11" db="EMBL/GenBank/DDBJ databases">
        <title>Complete genome sequence of Paenibacillus sp. ML311-T8.</title>
        <authorList>
            <person name="Nam Y.-D."/>
            <person name="Kang J."/>
            <person name="Chung W.-H."/>
            <person name="Park Y.S."/>
        </authorList>
    </citation>
    <scope>NUCLEOTIDE SEQUENCE [LARGE SCALE GENOMIC DNA]</scope>
    <source>
        <strain evidence="7">ML311-T8</strain>
    </source>
</reference>
<gene>
    <name evidence="6" type="ORF">EHS13_14815</name>
</gene>
<dbReference type="AlphaFoldDB" id="A0A6B8RJQ7"/>
<name>A0A6B8RJQ7_9BACL</name>
<evidence type="ECO:0000259" key="5">
    <source>
        <dbReference type="SMART" id="SM00354"/>
    </source>
</evidence>
<evidence type="ECO:0000256" key="2">
    <source>
        <dbReference type="ARBA" id="ARBA00023015"/>
    </source>
</evidence>
<feature type="domain" description="HTH lacI-type" evidence="5">
    <location>
        <begin position="5"/>
        <end position="77"/>
    </location>
</feature>
<dbReference type="CDD" id="cd19974">
    <property type="entry name" value="PBP1_LacI-like"/>
    <property type="match status" value="1"/>
</dbReference>
<sequence length="351" mass="39814">MNKVKVTVQYIADSLGLSRNTVSKSLNGSESIPKVTRDKVLKKAIELKYKQFTLVESESLNTKYPGNIALLTSNMPNKSHFGSLLLSGLEKKVSAEGYNLSIHFLRETEINSLVLPNNFEINNVDGIICIELFDKKYTQLINNLGIPTIFIDCVADIFYPELNADILLMENEHSTYLLTKRLIENGYIKIGFIGDYNHCKSFNERWVGFNRALLDSKLQLDLSFCIVEDDRYFSEGGTLWIEKQVDNMKIMPSAFICANDFIAINLMKVLKNKNIQIPEDIVICGFDDSIESKIVEPHLTTVHIFNNEMGILAAEMLLARLKNPLKPFQITHAKTEPIFRESTGKIKGYSE</sequence>
<dbReference type="InterPro" id="IPR028082">
    <property type="entry name" value="Peripla_BP_I"/>
</dbReference>
<evidence type="ECO:0000313" key="6">
    <source>
        <dbReference type="EMBL" id="QGQ96057.1"/>
    </source>
</evidence>
<dbReference type="PANTHER" id="PTHR30146">
    <property type="entry name" value="LACI-RELATED TRANSCRIPTIONAL REPRESSOR"/>
    <property type="match status" value="1"/>
</dbReference>
<proteinExistence type="predicted"/>
<dbReference type="PANTHER" id="PTHR30146:SF148">
    <property type="entry name" value="HTH-TYPE TRANSCRIPTIONAL REPRESSOR PURR-RELATED"/>
    <property type="match status" value="1"/>
</dbReference>
<dbReference type="InterPro" id="IPR046335">
    <property type="entry name" value="LacI/GalR-like_sensor"/>
</dbReference>
<organism evidence="6 7">
    <name type="scientific">Paenibacillus psychroresistens</name>
    <dbReference type="NCBI Taxonomy" id="1778678"/>
    <lineage>
        <taxon>Bacteria</taxon>
        <taxon>Bacillati</taxon>
        <taxon>Bacillota</taxon>
        <taxon>Bacilli</taxon>
        <taxon>Bacillales</taxon>
        <taxon>Paenibacillaceae</taxon>
        <taxon>Paenibacillus</taxon>
    </lineage>
</organism>
<dbReference type="GO" id="GO:0000976">
    <property type="term" value="F:transcription cis-regulatory region binding"/>
    <property type="evidence" value="ECO:0007669"/>
    <property type="project" value="TreeGrafter"/>
</dbReference>
<dbReference type="GO" id="GO:0003700">
    <property type="term" value="F:DNA-binding transcription factor activity"/>
    <property type="evidence" value="ECO:0007669"/>
    <property type="project" value="TreeGrafter"/>
</dbReference>
<dbReference type="Proteomes" id="UP000426246">
    <property type="component" value="Chromosome"/>
</dbReference>
<protein>
    <submittedName>
        <fullName evidence="6">LacI family transcriptional regulator</fullName>
    </submittedName>
</protein>
<evidence type="ECO:0000256" key="3">
    <source>
        <dbReference type="ARBA" id="ARBA00023125"/>
    </source>
</evidence>
<dbReference type="Gene3D" id="1.10.260.40">
    <property type="entry name" value="lambda repressor-like DNA-binding domains"/>
    <property type="match status" value="1"/>
</dbReference>
<accession>A0A6B8RJQ7</accession>
<dbReference type="SMART" id="SM00354">
    <property type="entry name" value="HTH_LACI"/>
    <property type="match status" value="1"/>
</dbReference>
<keyword evidence="7" id="KW-1185">Reference proteome</keyword>
<dbReference type="CDD" id="cd01392">
    <property type="entry name" value="HTH_LacI"/>
    <property type="match status" value="1"/>
</dbReference>
<evidence type="ECO:0000313" key="7">
    <source>
        <dbReference type="Proteomes" id="UP000426246"/>
    </source>
</evidence>